<evidence type="ECO:0000256" key="5">
    <source>
        <dbReference type="ARBA" id="ARBA00022723"/>
    </source>
</evidence>
<comment type="cofactor">
    <cofactor evidence="1 9">
        <name>heme</name>
        <dbReference type="ChEBI" id="CHEBI:30413"/>
    </cofactor>
</comment>
<dbReference type="PRINTS" id="PR00465">
    <property type="entry name" value="EP450IV"/>
</dbReference>
<dbReference type="GO" id="GO:0016020">
    <property type="term" value="C:membrane"/>
    <property type="evidence" value="ECO:0007669"/>
    <property type="project" value="UniProtKB-SubCell"/>
</dbReference>
<evidence type="ECO:0000256" key="9">
    <source>
        <dbReference type="PIRSR" id="PIRSR602403-1"/>
    </source>
</evidence>
<dbReference type="PROSITE" id="PS00086">
    <property type="entry name" value="CYTOCHROME_P450"/>
    <property type="match status" value="1"/>
</dbReference>
<name>A0A2N9H5M1_FAGSY</name>
<dbReference type="InterPro" id="IPR002403">
    <property type="entry name" value="Cyt_P450_E_grp-IV"/>
</dbReference>
<evidence type="ECO:0000313" key="11">
    <source>
        <dbReference type="EMBL" id="SPD06929.1"/>
    </source>
</evidence>
<dbReference type="GO" id="GO:0004497">
    <property type="term" value="F:monooxygenase activity"/>
    <property type="evidence" value="ECO:0007669"/>
    <property type="project" value="UniProtKB-KW"/>
</dbReference>
<accession>A0A2N9H5M1</accession>
<reference evidence="11" key="1">
    <citation type="submission" date="2018-02" db="EMBL/GenBank/DDBJ databases">
        <authorList>
            <person name="Cohen D.B."/>
            <person name="Kent A.D."/>
        </authorList>
    </citation>
    <scope>NUCLEOTIDE SEQUENCE</scope>
</reference>
<protein>
    <recommendedName>
        <fullName evidence="12">Beta-amyrin 28-oxidase</fullName>
    </recommendedName>
</protein>
<comment type="similarity">
    <text evidence="3 10">Belongs to the cytochrome P450 family.</text>
</comment>
<keyword evidence="6" id="KW-1133">Transmembrane helix</keyword>
<dbReference type="InterPro" id="IPR001128">
    <property type="entry name" value="Cyt_P450"/>
</dbReference>
<dbReference type="GO" id="GO:0016125">
    <property type="term" value="P:sterol metabolic process"/>
    <property type="evidence" value="ECO:0007669"/>
    <property type="project" value="TreeGrafter"/>
</dbReference>
<dbReference type="FunFam" id="1.10.630.10:FF:000022">
    <property type="entry name" value="Taxadiene 5-alpha hydroxylase"/>
    <property type="match status" value="1"/>
</dbReference>
<dbReference type="EMBL" id="OIVN01002851">
    <property type="protein sequence ID" value="SPD06929.1"/>
    <property type="molecule type" value="Genomic_DNA"/>
</dbReference>
<dbReference type="Pfam" id="PF00067">
    <property type="entry name" value="p450"/>
    <property type="match status" value="1"/>
</dbReference>
<dbReference type="AlphaFoldDB" id="A0A2N9H5M1"/>
<keyword evidence="6" id="KW-0472">Membrane</keyword>
<dbReference type="PANTHER" id="PTHR24286:SF53">
    <property type="entry name" value="BETA-AMYRIN 28-OXIDASE-LIKE"/>
    <property type="match status" value="1"/>
</dbReference>
<dbReference type="PANTHER" id="PTHR24286">
    <property type="entry name" value="CYTOCHROME P450 26"/>
    <property type="match status" value="1"/>
</dbReference>
<dbReference type="CDD" id="cd11043">
    <property type="entry name" value="CYP90-like"/>
    <property type="match status" value="1"/>
</dbReference>
<dbReference type="GO" id="GO:0020037">
    <property type="term" value="F:heme binding"/>
    <property type="evidence" value="ECO:0007669"/>
    <property type="project" value="InterPro"/>
</dbReference>
<evidence type="ECO:0000256" key="3">
    <source>
        <dbReference type="ARBA" id="ARBA00010617"/>
    </source>
</evidence>
<keyword evidence="5 9" id="KW-0479">Metal-binding</keyword>
<keyword evidence="7 10" id="KW-0560">Oxidoreductase</keyword>
<dbReference type="GO" id="GO:0005506">
    <property type="term" value="F:iron ion binding"/>
    <property type="evidence" value="ECO:0007669"/>
    <property type="project" value="InterPro"/>
</dbReference>
<comment type="subcellular location">
    <subcellularLocation>
        <location evidence="2">Membrane</location>
        <topology evidence="2">Single-pass membrane protein</topology>
    </subcellularLocation>
</comment>
<dbReference type="SUPFAM" id="SSF48264">
    <property type="entry name" value="Cytochrome P450"/>
    <property type="match status" value="1"/>
</dbReference>
<dbReference type="PRINTS" id="PR00385">
    <property type="entry name" value="P450"/>
</dbReference>
<dbReference type="InterPro" id="IPR036396">
    <property type="entry name" value="Cyt_P450_sf"/>
</dbReference>
<evidence type="ECO:0000256" key="2">
    <source>
        <dbReference type="ARBA" id="ARBA00004167"/>
    </source>
</evidence>
<proteinExistence type="inferred from homology"/>
<evidence type="ECO:0000256" key="10">
    <source>
        <dbReference type="RuleBase" id="RU000461"/>
    </source>
</evidence>
<organism evidence="11">
    <name type="scientific">Fagus sylvatica</name>
    <name type="common">Beechnut</name>
    <dbReference type="NCBI Taxonomy" id="28930"/>
    <lineage>
        <taxon>Eukaryota</taxon>
        <taxon>Viridiplantae</taxon>
        <taxon>Streptophyta</taxon>
        <taxon>Embryophyta</taxon>
        <taxon>Tracheophyta</taxon>
        <taxon>Spermatophyta</taxon>
        <taxon>Magnoliopsida</taxon>
        <taxon>eudicotyledons</taxon>
        <taxon>Gunneridae</taxon>
        <taxon>Pentapetalae</taxon>
        <taxon>rosids</taxon>
        <taxon>fabids</taxon>
        <taxon>Fagales</taxon>
        <taxon>Fagaceae</taxon>
        <taxon>Fagus</taxon>
    </lineage>
</organism>
<sequence>MIWETLEYFKVSQKGNPEMFIMDRMSKYSTDLFQTSLFGEKFAVFCGASGNKFLFSNEKKYVTSWWPRLCPRFMLKVFFSAESLENIDQQDSIKLRRVVVEFFSSEALQHFIPIMDLMAKEHLEADWSPFGEVKVLPLSMKYSFALACRLFMSIRDPNHVIRFADPFDLITNGITSLPINIPGTAYNRAVKAGKVIHQELLAVIKEKKKELLENKARTVAGDLLTNMLLASDENGRVMNDMVVASSFMGLLIAGHHSASSAITFVVKYLAEFPHVYSEVFKEQMEIARSKGPKDLLNWDDIKKMKYSWNVACETMRLSPPSQGSFREAIIDFTYRGFTIPKGWKTYWTPHSTNKNPKYFPDPEKFDPSRFEGNGPAPYTFVPFGGGPRVCPGREYARLEILVFMHNVVTRFKWEKAFPDEKITYNLSPIPVDGLPVYLKPHKY</sequence>
<dbReference type="GO" id="GO:0016705">
    <property type="term" value="F:oxidoreductase activity, acting on paired donors, with incorporation or reduction of molecular oxygen"/>
    <property type="evidence" value="ECO:0007669"/>
    <property type="project" value="InterPro"/>
</dbReference>
<keyword evidence="4" id="KW-0812">Transmembrane</keyword>
<gene>
    <name evidence="11" type="ORF">FSB_LOCUS34811</name>
</gene>
<evidence type="ECO:0000256" key="1">
    <source>
        <dbReference type="ARBA" id="ARBA00001971"/>
    </source>
</evidence>
<dbReference type="InterPro" id="IPR017972">
    <property type="entry name" value="Cyt_P450_CS"/>
</dbReference>
<evidence type="ECO:0000256" key="8">
    <source>
        <dbReference type="ARBA" id="ARBA00023004"/>
    </source>
</evidence>
<evidence type="ECO:0000256" key="7">
    <source>
        <dbReference type="ARBA" id="ARBA00023002"/>
    </source>
</evidence>
<evidence type="ECO:0000256" key="4">
    <source>
        <dbReference type="ARBA" id="ARBA00022692"/>
    </source>
</evidence>
<dbReference type="Gene3D" id="1.10.630.10">
    <property type="entry name" value="Cytochrome P450"/>
    <property type="match status" value="1"/>
</dbReference>
<evidence type="ECO:0008006" key="12">
    <source>
        <dbReference type="Google" id="ProtNLM"/>
    </source>
</evidence>
<keyword evidence="9 10" id="KW-0349">Heme</keyword>
<feature type="binding site" description="axial binding residue" evidence="9">
    <location>
        <position position="390"/>
    </location>
    <ligand>
        <name>heme</name>
        <dbReference type="ChEBI" id="CHEBI:30413"/>
    </ligand>
    <ligandPart>
        <name>Fe</name>
        <dbReference type="ChEBI" id="CHEBI:18248"/>
    </ligandPart>
</feature>
<evidence type="ECO:0000256" key="6">
    <source>
        <dbReference type="ARBA" id="ARBA00022989"/>
    </source>
</evidence>
<keyword evidence="10" id="KW-0503">Monooxygenase</keyword>
<keyword evidence="8 9" id="KW-0408">Iron</keyword>